<keyword evidence="1 2" id="KW-0378">Hydrolase</keyword>
<proteinExistence type="predicted"/>
<keyword evidence="3" id="KW-1185">Reference proteome</keyword>
<dbReference type="EC" id="3.1.3.73" evidence="2"/>
<dbReference type="Proteomes" id="UP001519288">
    <property type="component" value="Unassembled WGS sequence"/>
</dbReference>
<gene>
    <name evidence="2" type="ORF">J2Z69_001563</name>
</gene>
<accession>A0ABS4JFN6</accession>
<comment type="caution">
    <text evidence="2">The sequence shown here is derived from an EMBL/GenBank/DDBJ whole genome shotgun (WGS) entry which is preliminary data.</text>
</comment>
<dbReference type="InterPro" id="IPR051695">
    <property type="entry name" value="Phosphoglycerate_Mutase"/>
</dbReference>
<dbReference type="CDD" id="cd07067">
    <property type="entry name" value="HP_PGM_like"/>
    <property type="match status" value="1"/>
</dbReference>
<dbReference type="InterPro" id="IPR013078">
    <property type="entry name" value="His_Pase_superF_clade-1"/>
</dbReference>
<evidence type="ECO:0000256" key="1">
    <source>
        <dbReference type="ARBA" id="ARBA00022801"/>
    </source>
</evidence>
<dbReference type="PANTHER" id="PTHR46517:SF1">
    <property type="entry name" value="FRUCTOSE-2,6-BISPHOSPHATASE TIGAR"/>
    <property type="match status" value="1"/>
</dbReference>
<sequence>MESEAQFEIEWHLVRHGRTQWNVERRYLGHMDIPLLDGGHAGLESLREELASTKFPIVQCSDLQRCRMTLERVRPDLKNIATFDERLREMDFGDWEGFTYEELKDIPRYRQWIDHPADHTPPQGESWTQLERRVLSVLEEIVTRLKIEDAPPEGEAFQVLIVTHGGVIRLLRTVLIPGAHFKDAMVDNGSVLRIRTSHSRAHLGFC</sequence>
<dbReference type="Gene3D" id="3.40.50.1240">
    <property type="entry name" value="Phosphoglycerate mutase-like"/>
    <property type="match status" value="1"/>
</dbReference>
<name>A0ABS4JFN6_9BACL</name>
<dbReference type="GO" id="GO:0043755">
    <property type="term" value="F:alpha-ribazole phosphatase activity"/>
    <property type="evidence" value="ECO:0007669"/>
    <property type="project" value="UniProtKB-EC"/>
</dbReference>
<dbReference type="SMART" id="SM00855">
    <property type="entry name" value="PGAM"/>
    <property type="match status" value="1"/>
</dbReference>
<evidence type="ECO:0000313" key="2">
    <source>
        <dbReference type="EMBL" id="MBP2000532.1"/>
    </source>
</evidence>
<dbReference type="InterPro" id="IPR029033">
    <property type="entry name" value="His_PPase_superfam"/>
</dbReference>
<dbReference type="PANTHER" id="PTHR46517">
    <property type="entry name" value="FRUCTOSE-2,6-BISPHOSPHATASE TIGAR"/>
    <property type="match status" value="1"/>
</dbReference>
<protein>
    <submittedName>
        <fullName evidence="2">Alpha-ribazole phosphatase</fullName>
        <ecNumber evidence="2">3.1.3.73</ecNumber>
    </submittedName>
</protein>
<organism evidence="2 3">
    <name type="scientific">Paenibacillus shirakamiensis</name>
    <dbReference type="NCBI Taxonomy" id="1265935"/>
    <lineage>
        <taxon>Bacteria</taxon>
        <taxon>Bacillati</taxon>
        <taxon>Bacillota</taxon>
        <taxon>Bacilli</taxon>
        <taxon>Bacillales</taxon>
        <taxon>Paenibacillaceae</taxon>
        <taxon>Paenibacillus</taxon>
    </lineage>
</organism>
<dbReference type="Pfam" id="PF00300">
    <property type="entry name" value="His_Phos_1"/>
    <property type="match status" value="1"/>
</dbReference>
<dbReference type="SUPFAM" id="SSF53254">
    <property type="entry name" value="Phosphoglycerate mutase-like"/>
    <property type="match status" value="1"/>
</dbReference>
<dbReference type="RefSeq" id="WP_209860817.1">
    <property type="nucleotide sequence ID" value="NZ_JAGGLD010000002.1"/>
</dbReference>
<dbReference type="EMBL" id="JAGGLD010000002">
    <property type="protein sequence ID" value="MBP2000532.1"/>
    <property type="molecule type" value="Genomic_DNA"/>
</dbReference>
<evidence type="ECO:0000313" key="3">
    <source>
        <dbReference type="Proteomes" id="UP001519288"/>
    </source>
</evidence>
<reference evidence="2 3" key="1">
    <citation type="submission" date="2021-03" db="EMBL/GenBank/DDBJ databases">
        <title>Genomic Encyclopedia of Type Strains, Phase IV (KMG-IV): sequencing the most valuable type-strain genomes for metagenomic binning, comparative biology and taxonomic classification.</title>
        <authorList>
            <person name="Goeker M."/>
        </authorList>
    </citation>
    <scope>NUCLEOTIDE SEQUENCE [LARGE SCALE GENOMIC DNA]</scope>
    <source>
        <strain evidence="2 3">DSM 26806</strain>
    </source>
</reference>